<dbReference type="Proteomes" id="UP000663865">
    <property type="component" value="Unassembled WGS sequence"/>
</dbReference>
<dbReference type="InterPro" id="IPR000477">
    <property type="entry name" value="RT_dom"/>
</dbReference>
<evidence type="ECO:0000259" key="1">
    <source>
        <dbReference type="PROSITE" id="PS50878"/>
    </source>
</evidence>
<evidence type="ECO:0000313" key="3">
    <source>
        <dbReference type="EMBL" id="CAF4859121.1"/>
    </source>
</evidence>
<evidence type="ECO:0000313" key="2">
    <source>
        <dbReference type="EMBL" id="CAF3642161.1"/>
    </source>
</evidence>
<feature type="domain" description="Reverse transcriptase" evidence="1">
    <location>
        <begin position="435"/>
        <end position="705"/>
    </location>
</feature>
<dbReference type="InterPro" id="IPR005135">
    <property type="entry name" value="Endo/exonuclease/phosphatase"/>
</dbReference>
<dbReference type="Pfam" id="PF00078">
    <property type="entry name" value="RVT_1"/>
    <property type="match status" value="1"/>
</dbReference>
<dbReference type="GO" id="GO:0003824">
    <property type="term" value="F:catalytic activity"/>
    <property type="evidence" value="ECO:0007669"/>
    <property type="project" value="InterPro"/>
</dbReference>
<protein>
    <recommendedName>
        <fullName evidence="1">Reverse transcriptase domain-containing protein</fullName>
    </recommendedName>
</protein>
<name>A0A821SS96_9BILA</name>
<dbReference type="Pfam" id="PF14529">
    <property type="entry name" value="Exo_endo_phos_2"/>
    <property type="match status" value="1"/>
</dbReference>
<accession>A0A821SS96</accession>
<dbReference type="InterPro" id="IPR036691">
    <property type="entry name" value="Endo/exonu/phosph_ase_sf"/>
</dbReference>
<proteinExistence type="predicted"/>
<dbReference type="Proteomes" id="UP000663838">
    <property type="component" value="Unassembled WGS sequence"/>
</dbReference>
<organism evidence="3 4">
    <name type="scientific">Rotaria socialis</name>
    <dbReference type="NCBI Taxonomy" id="392032"/>
    <lineage>
        <taxon>Eukaryota</taxon>
        <taxon>Metazoa</taxon>
        <taxon>Spiralia</taxon>
        <taxon>Gnathifera</taxon>
        <taxon>Rotifera</taxon>
        <taxon>Eurotatoria</taxon>
        <taxon>Bdelloidea</taxon>
        <taxon>Philodinida</taxon>
        <taxon>Philodinidae</taxon>
        <taxon>Rotaria</taxon>
    </lineage>
</organism>
<dbReference type="SUPFAM" id="SSF56672">
    <property type="entry name" value="DNA/RNA polymerases"/>
    <property type="match status" value="1"/>
</dbReference>
<dbReference type="CDD" id="cd01650">
    <property type="entry name" value="RT_nLTR_like"/>
    <property type="match status" value="1"/>
</dbReference>
<dbReference type="SUPFAM" id="SSF56219">
    <property type="entry name" value="DNase I-like"/>
    <property type="match status" value="1"/>
</dbReference>
<dbReference type="EMBL" id="CAJOBS010003534">
    <property type="protein sequence ID" value="CAF4859121.1"/>
    <property type="molecule type" value="Genomic_DNA"/>
</dbReference>
<dbReference type="PROSITE" id="PS50878">
    <property type="entry name" value="RT_POL"/>
    <property type="match status" value="1"/>
</dbReference>
<dbReference type="PANTHER" id="PTHR36688">
    <property type="entry name" value="ENDO/EXONUCLEASE/PHOSPHATASE DOMAIN-CONTAINING PROTEIN"/>
    <property type="match status" value="1"/>
</dbReference>
<gene>
    <name evidence="2" type="ORF">KIK155_LOCUS22994</name>
    <name evidence="3" type="ORF">TOA249_LOCUS27541</name>
</gene>
<sequence>MFKENKQYNIKNYSLISKNRAGHGGGVALFIHNQITYTNIIINSPLEVVCSLIHTKKLSLAVCSRYINNTTIVTEQILFNLIQQLPSSFIILGDFNAHHPVWGSADTNSRGIMINEFLINHDLCILNDGSPTYLSESNGAFSHLDLSICPIKIKSKFIWNISPFLMDSDHYPIFIEMEYSCSPINYRPKWRYSKADWFNFQNNIYLPSSFTDADSSCAAVTSAIVENATLYIPQSSGKCSPKYRSPWWNDQCSEVVSSRKRSLRLFYKNRNQENFINYKRARAQCRLILKKVKHQSWQKFVNNLDTNTTSQSVWKKINYFNKRICNKKITLNINNTIITEENKICNLLAQHFAFTNSIKNYTEPFVYHMVETEFTPINFESNNLEDYNRRFTINELKSALRNTKDSSPGNDTVSYTILKHLNENSLNQLLEFYNFLWLSDIFPSQWSSAILLPFLKTNKKSTDPNSYRPVDLTSCFCKILEKMVNRRLLYYLESNQLLSPYQSGFRKSRNTYDALVRLECEIRETFLKSEFLVAVFLDIQKAYDSVWHHGLPLQLYNIGLRGHLTLFIQNFLKNRTLAVALGTTMSETCKIEVGLPQGSILSTTLFIIKINKLFNKIPPHIKWSLFADDASLWCSASQLEDCIQSIQLALYTLDEWSDESGLRFSTDKCTYIIFTRRPVPVHTPLTIKEQPLNRVNSYKFLGIVWDSSLT</sequence>
<dbReference type="Gene3D" id="3.60.10.10">
    <property type="entry name" value="Endonuclease/exonuclease/phosphatase"/>
    <property type="match status" value="1"/>
</dbReference>
<dbReference type="InterPro" id="IPR052560">
    <property type="entry name" value="RdDP_mobile_element"/>
</dbReference>
<dbReference type="AlphaFoldDB" id="A0A821SS96"/>
<dbReference type="PANTHER" id="PTHR36688:SF2">
    <property type="entry name" value="ENDONUCLEASE_EXONUCLEASE_PHOSPHATASE DOMAIN-CONTAINING PROTEIN"/>
    <property type="match status" value="1"/>
</dbReference>
<dbReference type="InterPro" id="IPR043502">
    <property type="entry name" value="DNA/RNA_pol_sf"/>
</dbReference>
<comment type="caution">
    <text evidence="3">The sequence shown here is derived from an EMBL/GenBank/DDBJ whole genome shotgun (WGS) entry which is preliminary data.</text>
</comment>
<dbReference type="EMBL" id="CAJNYV010004080">
    <property type="protein sequence ID" value="CAF3642161.1"/>
    <property type="molecule type" value="Genomic_DNA"/>
</dbReference>
<reference evidence="3" key="1">
    <citation type="submission" date="2021-02" db="EMBL/GenBank/DDBJ databases">
        <authorList>
            <person name="Nowell W R."/>
        </authorList>
    </citation>
    <scope>NUCLEOTIDE SEQUENCE</scope>
</reference>
<evidence type="ECO:0000313" key="4">
    <source>
        <dbReference type="Proteomes" id="UP000663838"/>
    </source>
</evidence>